<dbReference type="Proteomes" id="UP001596203">
    <property type="component" value="Unassembled WGS sequence"/>
</dbReference>
<keyword evidence="2" id="KW-1185">Reference proteome</keyword>
<dbReference type="RefSeq" id="WP_377423669.1">
    <property type="nucleotide sequence ID" value="NZ_JBHSPR010000013.1"/>
</dbReference>
<accession>A0ABW1K909</accession>
<proteinExistence type="predicted"/>
<dbReference type="PROSITE" id="PS51318">
    <property type="entry name" value="TAT"/>
    <property type="match status" value="1"/>
</dbReference>
<protein>
    <submittedName>
        <fullName evidence="1">Uncharacterized protein</fullName>
    </submittedName>
</protein>
<organism evidence="1 2">
    <name type="scientific">Plantactinospora solaniradicis</name>
    <dbReference type="NCBI Taxonomy" id="1723736"/>
    <lineage>
        <taxon>Bacteria</taxon>
        <taxon>Bacillati</taxon>
        <taxon>Actinomycetota</taxon>
        <taxon>Actinomycetes</taxon>
        <taxon>Micromonosporales</taxon>
        <taxon>Micromonosporaceae</taxon>
        <taxon>Plantactinospora</taxon>
    </lineage>
</organism>
<evidence type="ECO:0000313" key="1">
    <source>
        <dbReference type="EMBL" id="MFC6018336.1"/>
    </source>
</evidence>
<gene>
    <name evidence="1" type="ORF">ACFP2T_19255</name>
</gene>
<dbReference type="EMBL" id="JBHSPR010000013">
    <property type="protein sequence ID" value="MFC6018336.1"/>
    <property type="molecule type" value="Genomic_DNA"/>
</dbReference>
<name>A0ABW1K909_9ACTN</name>
<dbReference type="InterPro" id="IPR006311">
    <property type="entry name" value="TAT_signal"/>
</dbReference>
<comment type="caution">
    <text evidence="1">The sequence shown here is derived from an EMBL/GenBank/DDBJ whole genome shotgun (WGS) entry which is preliminary data.</text>
</comment>
<reference evidence="2" key="1">
    <citation type="journal article" date="2019" name="Int. J. Syst. Evol. Microbiol.">
        <title>The Global Catalogue of Microorganisms (GCM) 10K type strain sequencing project: providing services to taxonomists for standard genome sequencing and annotation.</title>
        <authorList>
            <consortium name="The Broad Institute Genomics Platform"/>
            <consortium name="The Broad Institute Genome Sequencing Center for Infectious Disease"/>
            <person name="Wu L."/>
            <person name="Ma J."/>
        </authorList>
    </citation>
    <scope>NUCLEOTIDE SEQUENCE [LARGE SCALE GENOMIC DNA]</scope>
    <source>
        <strain evidence="2">ZS-35-S2</strain>
    </source>
</reference>
<sequence>MTISSRNLLIAGGAGLAGVTLGASPAAADASPLAWETYRADR</sequence>
<evidence type="ECO:0000313" key="2">
    <source>
        <dbReference type="Proteomes" id="UP001596203"/>
    </source>
</evidence>